<dbReference type="GO" id="GO:0004775">
    <property type="term" value="F:succinate-CoA ligase (ADP-forming) activity"/>
    <property type="evidence" value="ECO:0007669"/>
    <property type="project" value="TreeGrafter"/>
</dbReference>
<dbReference type="Gene3D" id="3.30.470.20">
    <property type="entry name" value="ATP-grasp fold, B domain"/>
    <property type="match status" value="1"/>
</dbReference>
<reference evidence="8 9" key="1">
    <citation type="submission" date="2019-08" db="EMBL/GenBank/DDBJ databases">
        <title>Hyperibacter terrae gen. nov., sp. nov. and Hyperibacter viscosus sp. nov., two new members in the family Rhodospirillaceae isolated from the rhizosphere of Hypericum perforatum.</title>
        <authorList>
            <person name="Noviana Z."/>
        </authorList>
    </citation>
    <scope>NUCLEOTIDE SEQUENCE [LARGE SCALE GENOMIC DNA]</scope>
    <source>
        <strain evidence="8 9">R5959</strain>
    </source>
</reference>
<gene>
    <name evidence="8" type="primary">sucC</name>
    <name evidence="8" type="ORF">FRZ61_51960</name>
</gene>
<dbReference type="InterPro" id="IPR005811">
    <property type="entry name" value="SUCC_ACL_C"/>
</dbReference>
<name>A0A5J6N5R0_9PROT</name>
<accession>A0A5J6N5R0</accession>
<sequence length="359" mass="37037">MPVANAAALDQALRTLPPHLVLKAQIFGGGRGKGGGIAFAATADEASAAYAALRNRAINGLPVESVLIEERIDHLRERYAGLVIDSGEIRLLFGRAGGVEIEEITARDPGNLAGFAVDPIDGPASGSFADCFDRLGFALEYRGEYEAIGRALFALARSCDATTVEINPLVELPQGRLLALDARVFIDDDALGRQAELAALRPHQAAMSSARSDVAGLRFKDNPAGGTIGLIGLGGGLNVTLMDWIAESGEQVARLVDIDPAIGAGRAAEGFAAALAAFDEDSAIHAVLLNIITCGYRLDEITAALLPALAARNGKAKPVILHLRGNAGARTPAMLAHAGCLNSASIAAAVADVIAAARA</sequence>
<dbReference type="PIRSF" id="PIRSF001554">
    <property type="entry name" value="SucCS_beta"/>
    <property type="match status" value="1"/>
</dbReference>
<keyword evidence="1" id="KW-0816">Tricarboxylic acid cycle</keyword>
<dbReference type="EMBL" id="CP042582">
    <property type="protein sequence ID" value="QEX25249.1"/>
    <property type="molecule type" value="Genomic_DNA"/>
</dbReference>
<evidence type="ECO:0000256" key="5">
    <source>
        <dbReference type="ARBA" id="ARBA00022842"/>
    </source>
</evidence>
<evidence type="ECO:0000256" key="4">
    <source>
        <dbReference type="ARBA" id="ARBA00022741"/>
    </source>
</evidence>
<proteinExistence type="predicted"/>
<evidence type="ECO:0000259" key="6">
    <source>
        <dbReference type="Pfam" id="PF00549"/>
    </source>
</evidence>
<dbReference type="InterPro" id="IPR005809">
    <property type="entry name" value="Succ_CoA_ligase-like_bsu"/>
</dbReference>
<dbReference type="PANTHER" id="PTHR11815">
    <property type="entry name" value="SUCCINYL-COA SYNTHETASE BETA CHAIN"/>
    <property type="match status" value="1"/>
</dbReference>
<keyword evidence="5" id="KW-0460">Magnesium</keyword>
<keyword evidence="3" id="KW-0479">Metal-binding</keyword>
<dbReference type="GO" id="GO:0046872">
    <property type="term" value="F:metal ion binding"/>
    <property type="evidence" value="ECO:0007669"/>
    <property type="project" value="UniProtKB-KW"/>
</dbReference>
<evidence type="ECO:0000313" key="9">
    <source>
        <dbReference type="Proteomes" id="UP000325797"/>
    </source>
</evidence>
<dbReference type="SUPFAM" id="SSF56059">
    <property type="entry name" value="Glutathione synthetase ATP-binding domain-like"/>
    <property type="match status" value="1"/>
</dbReference>
<feature type="domain" description="ATP-grasp fold succinyl-CoA synthetase-type" evidence="7">
    <location>
        <begin position="14"/>
        <end position="171"/>
    </location>
</feature>
<evidence type="ECO:0000256" key="3">
    <source>
        <dbReference type="ARBA" id="ARBA00022723"/>
    </source>
</evidence>
<dbReference type="AlphaFoldDB" id="A0A5J6N5R0"/>
<dbReference type="InterPro" id="IPR013650">
    <property type="entry name" value="ATP-grasp_succ-CoA_synth-type"/>
</dbReference>
<dbReference type="Pfam" id="PF00549">
    <property type="entry name" value="Ligase_CoA"/>
    <property type="match status" value="1"/>
</dbReference>
<evidence type="ECO:0000256" key="2">
    <source>
        <dbReference type="ARBA" id="ARBA00022598"/>
    </source>
</evidence>
<dbReference type="Proteomes" id="UP000325797">
    <property type="component" value="Chromosome"/>
</dbReference>
<dbReference type="GO" id="GO:0005524">
    <property type="term" value="F:ATP binding"/>
    <property type="evidence" value="ECO:0007669"/>
    <property type="project" value="InterPro"/>
</dbReference>
<dbReference type="InterPro" id="IPR013815">
    <property type="entry name" value="ATP_grasp_subdomain_1"/>
</dbReference>
<keyword evidence="4" id="KW-0547">Nucleotide-binding</keyword>
<dbReference type="PANTHER" id="PTHR11815:SF10">
    <property type="entry name" value="SUCCINATE--COA LIGASE [GDP-FORMING] SUBUNIT BETA, MITOCHONDRIAL"/>
    <property type="match status" value="1"/>
</dbReference>
<feature type="domain" description="ATP-citrate synthase/succinyl-CoA ligase C-terminal" evidence="6">
    <location>
        <begin position="234"/>
        <end position="352"/>
    </location>
</feature>
<dbReference type="Pfam" id="PF08442">
    <property type="entry name" value="ATP-grasp_2"/>
    <property type="match status" value="1"/>
</dbReference>
<organism evidence="8 9">
    <name type="scientific">Hypericibacter adhaerens</name>
    <dbReference type="NCBI Taxonomy" id="2602016"/>
    <lineage>
        <taxon>Bacteria</taxon>
        <taxon>Pseudomonadati</taxon>
        <taxon>Pseudomonadota</taxon>
        <taxon>Alphaproteobacteria</taxon>
        <taxon>Rhodospirillales</taxon>
        <taxon>Dongiaceae</taxon>
        <taxon>Hypericibacter</taxon>
    </lineage>
</organism>
<evidence type="ECO:0000256" key="1">
    <source>
        <dbReference type="ARBA" id="ARBA00022532"/>
    </source>
</evidence>
<dbReference type="KEGG" id="hadh:FRZ61_51960"/>
<keyword evidence="2 8" id="KW-0436">Ligase</keyword>
<protein>
    <submittedName>
        <fullName evidence="8">Succinate--CoA ligase [ADP-forming] subunit beta</fullName>
    </submittedName>
</protein>
<dbReference type="GO" id="GO:0006099">
    <property type="term" value="P:tricarboxylic acid cycle"/>
    <property type="evidence" value="ECO:0007669"/>
    <property type="project" value="UniProtKB-KW"/>
</dbReference>
<dbReference type="InterPro" id="IPR016102">
    <property type="entry name" value="Succinyl-CoA_synth-like"/>
</dbReference>
<dbReference type="GO" id="GO:0006104">
    <property type="term" value="P:succinyl-CoA metabolic process"/>
    <property type="evidence" value="ECO:0007669"/>
    <property type="project" value="TreeGrafter"/>
</dbReference>
<dbReference type="Gene3D" id="3.30.1490.20">
    <property type="entry name" value="ATP-grasp fold, A domain"/>
    <property type="match status" value="1"/>
</dbReference>
<dbReference type="SUPFAM" id="SSF52210">
    <property type="entry name" value="Succinyl-CoA synthetase domains"/>
    <property type="match status" value="1"/>
</dbReference>
<dbReference type="GO" id="GO:0042709">
    <property type="term" value="C:succinate-CoA ligase complex"/>
    <property type="evidence" value="ECO:0007669"/>
    <property type="project" value="TreeGrafter"/>
</dbReference>
<evidence type="ECO:0000259" key="7">
    <source>
        <dbReference type="Pfam" id="PF08442"/>
    </source>
</evidence>
<dbReference type="Gene3D" id="3.40.50.261">
    <property type="entry name" value="Succinyl-CoA synthetase domains"/>
    <property type="match status" value="1"/>
</dbReference>
<evidence type="ECO:0000313" key="8">
    <source>
        <dbReference type="EMBL" id="QEX25249.1"/>
    </source>
</evidence>
<keyword evidence="9" id="KW-1185">Reference proteome</keyword>